<evidence type="ECO:0000313" key="2">
    <source>
        <dbReference type="Proteomes" id="UP000184184"/>
    </source>
</evidence>
<dbReference type="AlphaFoldDB" id="A0A1M7KKG0"/>
<organism evidence="1 2">
    <name type="scientific">Gracilibacillus kekensis</name>
    <dbReference type="NCBI Taxonomy" id="1027249"/>
    <lineage>
        <taxon>Bacteria</taxon>
        <taxon>Bacillati</taxon>
        <taxon>Bacillota</taxon>
        <taxon>Bacilli</taxon>
        <taxon>Bacillales</taxon>
        <taxon>Bacillaceae</taxon>
        <taxon>Gracilibacillus</taxon>
    </lineage>
</organism>
<reference evidence="1 2" key="1">
    <citation type="submission" date="2016-11" db="EMBL/GenBank/DDBJ databases">
        <authorList>
            <person name="Jaros S."/>
            <person name="Januszkiewicz K."/>
            <person name="Wedrychowicz H."/>
        </authorList>
    </citation>
    <scope>NUCLEOTIDE SEQUENCE [LARGE SCALE GENOMIC DNA]</scope>
    <source>
        <strain evidence="1 2">CGMCC 1.10681</strain>
    </source>
</reference>
<sequence length="50" mass="5610">MVGGATKKLSEGKTNKQALICILRRLVNIIYVMIKNKTAYIMPEQVKMNG</sequence>
<evidence type="ECO:0000313" key="1">
    <source>
        <dbReference type="EMBL" id="SHM65634.1"/>
    </source>
</evidence>
<dbReference type="Proteomes" id="UP000184184">
    <property type="component" value="Unassembled WGS sequence"/>
</dbReference>
<dbReference type="EMBL" id="FRCZ01000001">
    <property type="protein sequence ID" value="SHM65634.1"/>
    <property type="molecule type" value="Genomic_DNA"/>
</dbReference>
<protein>
    <recommendedName>
        <fullName evidence="3">Transposase</fullName>
    </recommendedName>
</protein>
<name>A0A1M7KKG0_9BACI</name>
<accession>A0A1M7KKG0</accession>
<evidence type="ECO:0008006" key="3">
    <source>
        <dbReference type="Google" id="ProtNLM"/>
    </source>
</evidence>
<dbReference type="STRING" id="1027249.SAMN05216179_0744"/>
<gene>
    <name evidence="1" type="ORF">SAMN05216179_0744</name>
</gene>
<keyword evidence="2" id="KW-1185">Reference proteome</keyword>
<proteinExistence type="predicted"/>